<accession>A0ABV6D6E4</accession>
<dbReference type="InterPro" id="IPR014044">
    <property type="entry name" value="CAP_dom"/>
</dbReference>
<feature type="signal peptide" evidence="1">
    <location>
        <begin position="1"/>
        <end position="27"/>
    </location>
</feature>
<dbReference type="InterPro" id="IPR035940">
    <property type="entry name" value="CAP_sf"/>
</dbReference>
<dbReference type="PANTHER" id="PTHR31157:SF1">
    <property type="entry name" value="SCP DOMAIN-CONTAINING PROTEIN"/>
    <property type="match status" value="1"/>
</dbReference>
<evidence type="ECO:0000256" key="1">
    <source>
        <dbReference type="SAM" id="SignalP"/>
    </source>
</evidence>
<dbReference type="EMBL" id="JBHLXD010000009">
    <property type="protein sequence ID" value="MFC0208213.1"/>
    <property type="molecule type" value="Genomic_DNA"/>
</dbReference>
<evidence type="ECO:0000313" key="4">
    <source>
        <dbReference type="Proteomes" id="UP001589755"/>
    </source>
</evidence>
<dbReference type="PANTHER" id="PTHR31157">
    <property type="entry name" value="SCP DOMAIN-CONTAINING PROTEIN"/>
    <property type="match status" value="1"/>
</dbReference>
<dbReference type="RefSeq" id="WP_261521459.1">
    <property type="nucleotide sequence ID" value="NZ_JAODNW010000018.1"/>
</dbReference>
<protein>
    <submittedName>
        <fullName evidence="3">CAP domain-containing protein</fullName>
    </submittedName>
</protein>
<sequence>MIRWTAIAGPGRAACLMLLVIACTACAAARPDRPLEPVGDLQSLRRSALALVNGERARHGLPALRATAPITAAAQAHAEDMARRDFYDHRSPEGRDVADRYRAHGGGLWAIVAENIASCIACQIPREQLRTFHARWMESPGHRRNILDPRLQDFGFGIAAAGGRLYAVQAFVTERRDAYTMPPPVPRAAGRSSATFRR</sequence>
<dbReference type="Proteomes" id="UP001589755">
    <property type="component" value="Unassembled WGS sequence"/>
</dbReference>
<dbReference type="CDD" id="cd05379">
    <property type="entry name" value="CAP_bacterial"/>
    <property type="match status" value="1"/>
</dbReference>
<dbReference type="PROSITE" id="PS51257">
    <property type="entry name" value="PROKAR_LIPOPROTEIN"/>
    <property type="match status" value="1"/>
</dbReference>
<dbReference type="Pfam" id="PF00188">
    <property type="entry name" value="CAP"/>
    <property type="match status" value="1"/>
</dbReference>
<dbReference type="SUPFAM" id="SSF55797">
    <property type="entry name" value="PR-1-like"/>
    <property type="match status" value="1"/>
</dbReference>
<dbReference type="Gene3D" id="3.40.33.10">
    <property type="entry name" value="CAP"/>
    <property type="match status" value="1"/>
</dbReference>
<name>A0ABV6D6E4_9HYPH</name>
<feature type="chain" id="PRO_5046948558" evidence="1">
    <location>
        <begin position="28"/>
        <end position="198"/>
    </location>
</feature>
<keyword evidence="1" id="KW-0732">Signal</keyword>
<evidence type="ECO:0000313" key="3">
    <source>
        <dbReference type="EMBL" id="MFC0208213.1"/>
    </source>
</evidence>
<keyword evidence="4" id="KW-1185">Reference proteome</keyword>
<evidence type="ECO:0000259" key="2">
    <source>
        <dbReference type="Pfam" id="PF00188"/>
    </source>
</evidence>
<feature type="domain" description="SCP" evidence="2">
    <location>
        <begin position="49"/>
        <end position="171"/>
    </location>
</feature>
<reference evidence="3 4" key="1">
    <citation type="submission" date="2024-09" db="EMBL/GenBank/DDBJ databases">
        <authorList>
            <person name="Sun Q."/>
            <person name="Mori K."/>
        </authorList>
    </citation>
    <scope>NUCLEOTIDE SEQUENCE [LARGE SCALE GENOMIC DNA]</scope>
    <source>
        <strain evidence="3 4">CCM 8543</strain>
    </source>
</reference>
<comment type="caution">
    <text evidence="3">The sequence shown here is derived from an EMBL/GenBank/DDBJ whole genome shotgun (WGS) entry which is preliminary data.</text>
</comment>
<proteinExistence type="predicted"/>
<gene>
    <name evidence="3" type="ORF">ACFFJ2_07350</name>
</gene>
<organism evidence="3 4">
    <name type="scientific">Chelativorans intermedius</name>
    <dbReference type="NCBI Taxonomy" id="515947"/>
    <lineage>
        <taxon>Bacteria</taxon>
        <taxon>Pseudomonadati</taxon>
        <taxon>Pseudomonadota</taxon>
        <taxon>Alphaproteobacteria</taxon>
        <taxon>Hyphomicrobiales</taxon>
        <taxon>Phyllobacteriaceae</taxon>
        <taxon>Chelativorans</taxon>
    </lineage>
</organism>